<dbReference type="GO" id="GO:0000155">
    <property type="term" value="F:phosphorelay sensor kinase activity"/>
    <property type="evidence" value="ECO:0007669"/>
    <property type="project" value="TreeGrafter"/>
</dbReference>
<dbReference type="AlphaFoldDB" id="A0A9P6CW34"/>
<sequence>MARNVHKSIGVDNKPPIGLFGIGVMPQWLKPFHPSVTPPWSDPLPSFPPSLNEEKDNHSSNPAVHTSMSSTAFESPLPPPAVYSSSRSSQNRAQRRSRFSAFAVFWDDFKKRIGTGSAPSSSSVQGESENGFNQQKVDTSETPDVVDEVVVDRLWTEELKSSVSHSDHGGGEKSGGSNQHKEVNSDHESVVYEGCWSRNAALAYVRWRAWPFILEIFNSRFIDPKSEAHYAQESWFIKKSLALWASLWLILNWILGCVFIPRNPVGQLDKIFYFGVSVAETLIRLMIMYDWPRDRQLLYQVFLVVSIWCCISCGFYSNMPNCQGKDFITTFYYTTGLQTIALFGLRLNRFPAALGALIFFIFSSIAIIPVRHSWSRSMISFLVFQAFLIYVHYVSESAERRLYTLRDQLKIQFKATQKARVNEQKASDSKRRLTSLYLILNIVLAVQNMEASGTIARDQEIEFNALCGSLSMMSKVLNDVLDFNRMDSGKFESMSRPYGFHQVMRSLFVPLQLATDARGLKFETELDPNIDIVARQAAYKATGESMEAIQRHIHEHPDVVGIVTGDETRLRQIITNLASNACKFTPTGGRLSIKTRLMLPALPPDVDPLKVVENDYVNGSLDFIDKPRPLSKDFLTQHDIAHGKHAAPMDWIVVRIEVSDTGYGIKPSDMAQSKLFSAFNQTEQGRQQGGKGTGLGLALVRQIVKLSGGRLGVQSKVGEGSTFWVELPLGVGSKTFVTAGPDLPEHSSSSDIATLHRANKRLKSPSCADSVIMAVDAAGLKMSRKVSMTAQNSAAMQGIMEQGGRVELVLKQRRPKAEGGPTPSGVENQLLSTDLPLDSVLTPLNQSSSSSEASPTTTSPRALAPPTPESTAEEHTSEHPPTPSSSGKATPLQRPTYLRLPTPPTFSMDDNRPPDTGNLGEMKRSPSSEQSASNLRMFDSNFPRGSPSGSFTASSNEPALPVLVVDDDPLTRTLMKRILTRLGCQVSCAENGEVALEMILGQRISVGATPSSDLSAHPGPILEQLSEQLPFDPEGKFAVVFLDNQMPVMSGLKAARKLRELGRTDFVVGVTGNALLSDQEEYLEAGVDKVLTKPVLERSLRDTLIQAEERRKDEKSSPRRTS</sequence>
<protein>
    <recommendedName>
        <fullName evidence="2">histidine kinase</fullName>
        <ecNumber evidence="2">2.7.13.3</ecNumber>
    </recommendedName>
</protein>
<keyword evidence="11" id="KW-1185">Reference proteome</keyword>
<dbReference type="InterPro" id="IPR005467">
    <property type="entry name" value="His_kinase_dom"/>
</dbReference>
<evidence type="ECO:0000259" key="8">
    <source>
        <dbReference type="PROSITE" id="PS50109"/>
    </source>
</evidence>
<keyword evidence="7" id="KW-0472">Membrane</keyword>
<keyword evidence="3" id="KW-0808">Transferase</keyword>
<dbReference type="PANTHER" id="PTHR43047:SF66">
    <property type="entry name" value="HISKA"/>
    <property type="match status" value="1"/>
</dbReference>
<dbReference type="InterPro" id="IPR001789">
    <property type="entry name" value="Sig_transdc_resp-reg_receiver"/>
</dbReference>
<feature type="domain" description="Response regulatory" evidence="9">
    <location>
        <begin position="961"/>
        <end position="1108"/>
    </location>
</feature>
<evidence type="ECO:0000256" key="7">
    <source>
        <dbReference type="SAM" id="Phobius"/>
    </source>
</evidence>
<feature type="domain" description="Histidine kinase" evidence="8">
    <location>
        <begin position="424"/>
        <end position="731"/>
    </location>
</feature>
<feature type="region of interest" description="Disordered" evidence="6">
    <location>
        <begin position="839"/>
        <end position="956"/>
    </location>
</feature>
<dbReference type="SMART" id="SM00387">
    <property type="entry name" value="HATPase_c"/>
    <property type="match status" value="1"/>
</dbReference>
<feature type="region of interest" description="Disordered" evidence="6">
    <location>
        <begin position="116"/>
        <end position="143"/>
    </location>
</feature>
<feature type="transmembrane region" description="Helical" evidence="7">
    <location>
        <begin position="327"/>
        <end position="345"/>
    </location>
</feature>
<keyword evidence="7" id="KW-1133">Transmembrane helix</keyword>
<dbReference type="GO" id="GO:0005886">
    <property type="term" value="C:plasma membrane"/>
    <property type="evidence" value="ECO:0007669"/>
    <property type="project" value="TreeGrafter"/>
</dbReference>
<evidence type="ECO:0000256" key="1">
    <source>
        <dbReference type="ARBA" id="ARBA00000085"/>
    </source>
</evidence>
<dbReference type="Gene3D" id="3.30.565.10">
    <property type="entry name" value="Histidine kinase-like ATPase, C-terminal domain"/>
    <property type="match status" value="1"/>
</dbReference>
<name>A0A9P6CW34_9AGAR</name>
<dbReference type="SUPFAM" id="SSF55874">
    <property type="entry name" value="ATPase domain of HSP90 chaperone/DNA topoisomerase II/histidine kinase"/>
    <property type="match status" value="1"/>
</dbReference>
<evidence type="ECO:0000256" key="6">
    <source>
        <dbReference type="SAM" id="MobiDB-lite"/>
    </source>
</evidence>
<feature type="compositionally biased region" description="Pro residues" evidence="6">
    <location>
        <begin position="39"/>
        <end position="48"/>
    </location>
</feature>
<dbReference type="Gene3D" id="3.40.50.2300">
    <property type="match status" value="1"/>
</dbReference>
<organism evidence="10 11">
    <name type="scientific">Pholiota conissans</name>
    <dbReference type="NCBI Taxonomy" id="109636"/>
    <lineage>
        <taxon>Eukaryota</taxon>
        <taxon>Fungi</taxon>
        <taxon>Dikarya</taxon>
        <taxon>Basidiomycota</taxon>
        <taxon>Agaricomycotina</taxon>
        <taxon>Agaricomycetes</taxon>
        <taxon>Agaricomycetidae</taxon>
        <taxon>Agaricales</taxon>
        <taxon>Agaricineae</taxon>
        <taxon>Strophariaceae</taxon>
        <taxon>Pholiota</taxon>
    </lineage>
</organism>
<keyword evidence="7" id="KW-0812">Transmembrane</keyword>
<feature type="modified residue" description="4-aspartylphosphate" evidence="5">
    <location>
        <position position="1043"/>
    </location>
</feature>
<evidence type="ECO:0000256" key="2">
    <source>
        <dbReference type="ARBA" id="ARBA00012438"/>
    </source>
</evidence>
<dbReference type="InterPro" id="IPR011006">
    <property type="entry name" value="CheY-like_superfamily"/>
</dbReference>
<evidence type="ECO:0000313" key="10">
    <source>
        <dbReference type="EMBL" id="KAF9474819.1"/>
    </source>
</evidence>
<dbReference type="Pfam" id="PF02518">
    <property type="entry name" value="HATPase_c"/>
    <property type="match status" value="1"/>
</dbReference>
<evidence type="ECO:0000259" key="9">
    <source>
        <dbReference type="PROSITE" id="PS50110"/>
    </source>
</evidence>
<comment type="catalytic activity">
    <reaction evidence="1">
        <text>ATP + protein L-histidine = ADP + protein N-phospho-L-histidine.</text>
        <dbReference type="EC" id="2.7.13.3"/>
    </reaction>
</comment>
<dbReference type="PROSITE" id="PS50110">
    <property type="entry name" value="RESPONSE_REGULATORY"/>
    <property type="match status" value="1"/>
</dbReference>
<dbReference type="EC" id="2.7.13.3" evidence="2"/>
<feature type="compositionally biased region" description="Polar residues" evidence="6">
    <location>
        <begin position="117"/>
        <end position="136"/>
    </location>
</feature>
<feature type="compositionally biased region" description="Low complexity" evidence="6">
    <location>
        <begin position="884"/>
        <end position="900"/>
    </location>
</feature>
<dbReference type="InterPro" id="IPR003594">
    <property type="entry name" value="HATPase_dom"/>
</dbReference>
<gene>
    <name evidence="10" type="ORF">BDN70DRAFT_884421</name>
</gene>
<proteinExistence type="predicted"/>
<feature type="transmembrane region" description="Helical" evidence="7">
    <location>
        <begin position="297"/>
        <end position="315"/>
    </location>
</feature>
<keyword evidence="5" id="KW-0597">Phosphoprotein</keyword>
<dbReference type="PANTHER" id="PTHR43047">
    <property type="entry name" value="TWO-COMPONENT HISTIDINE PROTEIN KINASE"/>
    <property type="match status" value="1"/>
</dbReference>
<feature type="compositionally biased region" description="Polar residues" evidence="6">
    <location>
        <begin position="947"/>
        <end position="956"/>
    </location>
</feature>
<dbReference type="CDD" id="cd17546">
    <property type="entry name" value="REC_hyHK_CKI1_RcsC-like"/>
    <property type="match status" value="1"/>
</dbReference>
<dbReference type="InterPro" id="IPR036890">
    <property type="entry name" value="HATPase_C_sf"/>
</dbReference>
<comment type="caution">
    <text evidence="10">The sequence shown here is derived from an EMBL/GenBank/DDBJ whole genome shotgun (WGS) entry which is preliminary data.</text>
</comment>
<feature type="compositionally biased region" description="Low complexity" evidence="6">
    <location>
        <begin position="847"/>
        <end position="859"/>
    </location>
</feature>
<evidence type="ECO:0000256" key="4">
    <source>
        <dbReference type="ARBA" id="ARBA00022777"/>
    </source>
</evidence>
<feature type="transmembrane region" description="Helical" evidence="7">
    <location>
        <begin position="241"/>
        <end position="260"/>
    </location>
</feature>
<dbReference type="Pfam" id="PF00072">
    <property type="entry name" value="Response_reg"/>
    <property type="match status" value="1"/>
</dbReference>
<dbReference type="SUPFAM" id="SSF52172">
    <property type="entry name" value="CheY-like"/>
    <property type="match status" value="1"/>
</dbReference>
<keyword evidence="4" id="KW-0418">Kinase</keyword>
<dbReference type="PROSITE" id="PS50109">
    <property type="entry name" value="HIS_KIN"/>
    <property type="match status" value="1"/>
</dbReference>
<dbReference type="OrthoDB" id="60033at2759"/>
<evidence type="ECO:0000313" key="11">
    <source>
        <dbReference type="Proteomes" id="UP000807469"/>
    </source>
</evidence>
<dbReference type="Proteomes" id="UP000807469">
    <property type="component" value="Unassembled WGS sequence"/>
</dbReference>
<dbReference type="GO" id="GO:0009927">
    <property type="term" value="F:histidine phosphotransfer kinase activity"/>
    <property type="evidence" value="ECO:0007669"/>
    <property type="project" value="TreeGrafter"/>
</dbReference>
<dbReference type="SMART" id="SM00448">
    <property type="entry name" value="REC"/>
    <property type="match status" value="1"/>
</dbReference>
<dbReference type="PRINTS" id="PR00344">
    <property type="entry name" value="BCTRLSENSOR"/>
</dbReference>
<dbReference type="EMBL" id="MU155360">
    <property type="protein sequence ID" value="KAF9474819.1"/>
    <property type="molecule type" value="Genomic_DNA"/>
</dbReference>
<evidence type="ECO:0000256" key="3">
    <source>
        <dbReference type="ARBA" id="ARBA00022679"/>
    </source>
</evidence>
<feature type="compositionally biased region" description="Basic and acidic residues" evidence="6">
    <location>
        <begin position="161"/>
        <end position="171"/>
    </location>
</feature>
<evidence type="ECO:0000256" key="5">
    <source>
        <dbReference type="PROSITE-ProRule" id="PRU00169"/>
    </source>
</evidence>
<accession>A0A9P6CW34</accession>
<feature type="transmembrane region" description="Helical" evidence="7">
    <location>
        <begin position="272"/>
        <end position="291"/>
    </location>
</feature>
<reference evidence="10" key="1">
    <citation type="submission" date="2020-11" db="EMBL/GenBank/DDBJ databases">
        <authorList>
            <consortium name="DOE Joint Genome Institute"/>
            <person name="Ahrendt S."/>
            <person name="Riley R."/>
            <person name="Andreopoulos W."/>
            <person name="Labutti K."/>
            <person name="Pangilinan J."/>
            <person name="Ruiz-Duenas F.J."/>
            <person name="Barrasa J.M."/>
            <person name="Sanchez-Garcia M."/>
            <person name="Camarero S."/>
            <person name="Miyauchi S."/>
            <person name="Serrano A."/>
            <person name="Linde D."/>
            <person name="Babiker R."/>
            <person name="Drula E."/>
            <person name="Ayuso-Fernandez I."/>
            <person name="Pacheco R."/>
            <person name="Padilla G."/>
            <person name="Ferreira P."/>
            <person name="Barriuso J."/>
            <person name="Kellner H."/>
            <person name="Castanera R."/>
            <person name="Alfaro M."/>
            <person name="Ramirez L."/>
            <person name="Pisabarro A.G."/>
            <person name="Kuo A."/>
            <person name="Tritt A."/>
            <person name="Lipzen A."/>
            <person name="He G."/>
            <person name="Yan M."/>
            <person name="Ng V."/>
            <person name="Cullen D."/>
            <person name="Martin F."/>
            <person name="Rosso M.-N."/>
            <person name="Henrissat B."/>
            <person name="Hibbett D."/>
            <person name="Martinez A.T."/>
            <person name="Grigoriev I.V."/>
        </authorList>
    </citation>
    <scope>NUCLEOTIDE SEQUENCE</scope>
    <source>
        <strain evidence="10">CIRM-BRFM 674</strain>
    </source>
</reference>
<feature type="region of interest" description="Disordered" evidence="6">
    <location>
        <begin position="161"/>
        <end position="184"/>
    </location>
</feature>
<feature type="compositionally biased region" description="Polar residues" evidence="6">
    <location>
        <begin position="59"/>
        <end position="73"/>
    </location>
</feature>
<dbReference type="InterPro" id="IPR004358">
    <property type="entry name" value="Sig_transdc_His_kin-like_C"/>
</dbReference>
<feature type="region of interest" description="Disordered" evidence="6">
    <location>
        <begin position="39"/>
        <end position="94"/>
    </location>
</feature>
<feature type="transmembrane region" description="Helical" evidence="7">
    <location>
        <begin position="351"/>
        <end position="370"/>
    </location>
</feature>